<dbReference type="OrthoDB" id="9445642at2759"/>
<accession>A0A131ZZR1</accession>
<dbReference type="EMBL" id="JXLN01006138">
    <property type="protein sequence ID" value="KPM03785.1"/>
    <property type="molecule type" value="Genomic_DNA"/>
</dbReference>
<proteinExistence type="predicted"/>
<protein>
    <submittedName>
        <fullName evidence="1">Uncharacterized protein</fullName>
    </submittedName>
</protein>
<dbReference type="VEuPathDB" id="VectorBase:SSCA002444"/>
<reference evidence="1 2" key="1">
    <citation type="journal article" date="2015" name="Parasit. Vectors">
        <title>Draft genome of the scabies mite.</title>
        <authorList>
            <person name="Rider S.D.Jr."/>
            <person name="Morgan M.S."/>
            <person name="Arlian L.G."/>
        </authorList>
    </citation>
    <scope>NUCLEOTIDE SEQUENCE [LARGE SCALE GENOMIC DNA]</scope>
    <source>
        <strain evidence="1">Arlian Lab</strain>
    </source>
</reference>
<comment type="caution">
    <text evidence="1">The sequence shown here is derived from an EMBL/GenBank/DDBJ whole genome shotgun (WGS) entry which is preliminary data.</text>
</comment>
<sequence length="125" mass="14612">MSSGDSLHQLNINTIQNGKNSNRIILWNKISPDLCLIFRRTWSFLSYITFIYCCCCISIRWMPKPPSSLNVMDPIQTERSKSMTTGKMFRAKTKQFRFRNDPLRKDVRCYGGHSIIELVHRSSSF</sequence>
<organism evidence="1 2">
    <name type="scientific">Sarcoptes scabiei</name>
    <name type="common">Itch mite</name>
    <name type="synonym">Acarus scabiei</name>
    <dbReference type="NCBI Taxonomy" id="52283"/>
    <lineage>
        <taxon>Eukaryota</taxon>
        <taxon>Metazoa</taxon>
        <taxon>Ecdysozoa</taxon>
        <taxon>Arthropoda</taxon>
        <taxon>Chelicerata</taxon>
        <taxon>Arachnida</taxon>
        <taxon>Acari</taxon>
        <taxon>Acariformes</taxon>
        <taxon>Sarcoptiformes</taxon>
        <taxon>Astigmata</taxon>
        <taxon>Psoroptidia</taxon>
        <taxon>Sarcoptoidea</taxon>
        <taxon>Sarcoptidae</taxon>
        <taxon>Sarcoptinae</taxon>
        <taxon>Sarcoptes</taxon>
    </lineage>
</organism>
<evidence type="ECO:0000313" key="1">
    <source>
        <dbReference type="EMBL" id="KPM03785.1"/>
    </source>
</evidence>
<name>A0A131ZZR1_SARSC</name>
<evidence type="ECO:0000313" key="2">
    <source>
        <dbReference type="Proteomes" id="UP000616769"/>
    </source>
</evidence>
<dbReference type="AlphaFoldDB" id="A0A131ZZR1"/>
<dbReference type="Proteomes" id="UP000616769">
    <property type="component" value="Unassembled WGS sequence"/>
</dbReference>
<gene>
    <name evidence="1" type="ORF">QR98_0022190</name>
</gene>